<dbReference type="Proteomes" id="UP000035481">
    <property type="component" value="Unassembled WGS sequence"/>
</dbReference>
<gene>
    <name evidence="6" type="ORF">Y882_08955</name>
</gene>
<dbReference type="FunFam" id="1.10.10.10:FF:000001">
    <property type="entry name" value="LysR family transcriptional regulator"/>
    <property type="match status" value="1"/>
</dbReference>
<dbReference type="STRING" id="1440762.Y882_08955"/>
<dbReference type="SUPFAM" id="SSF53850">
    <property type="entry name" value="Periplasmic binding protein-like II"/>
    <property type="match status" value="1"/>
</dbReference>
<evidence type="ECO:0000256" key="4">
    <source>
        <dbReference type="ARBA" id="ARBA00023163"/>
    </source>
</evidence>
<accession>A0A0G9H2C6</accession>
<dbReference type="InterPro" id="IPR000847">
    <property type="entry name" value="LysR_HTH_N"/>
</dbReference>
<feature type="domain" description="HTH lysR-type" evidence="5">
    <location>
        <begin position="4"/>
        <end position="61"/>
    </location>
</feature>
<dbReference type="PANTHER" id="PTHR30579:SF7">
    <property type="entry name" value="HTH-TYPE TRANSCRIPTIONAL REGULATOR LRHA-RELATED"/>
    <property type="match status" value="1"/>
</dbReference>
<keyword evidence="2" id="KW-0805">Transcription regulation</keyword>
<dbReference type="AlphaFoldDB" id="A0A0G9H2C6"/>
<evidence type="ECO:0000313" key="6">
    <source>
        <dbReference type="EMBL" id="KLD64015.1"/>
    </source>
</evidence>
<protein>
    <submittedName>
        <fullName evidence="6">LysR family transcriptional regulator</fullName>
    </submittedName>
</protein>
<dbReference type="OrthoDB" id="5723059at2"/>
<dbReference type="PRINTS" id="PR00039">
    <property type="entry name" value="HTHLYSR"/>
</dbReference>
<dbReference type="InterPro" id="IPR005119">
    <property type="entry name" value="LysR_subst-bd"/>
</dbReference>
<name>A0A0G9H2C6_9GAMM</name>
<reference evidence="6 7" key="1">
    <citation type="journal article" date="2015" name="Antonie Van Leeuwenhoek">
        <title>A phylogenomic and molecular marker based taxonomic framework for the order Xanthomonadales: proposal to transfer the families Algiphilaceae and Solimonadaceae to the order Nevskiales ord. nov. and to create a new family within the order Xanthomonadales, the family Rhodanobacteraceae fam. nov., containing the genus Rhodanobacter and its closest relatives.</title>
        <authorList>
            <person name="Naushad S."/>
            <person name="Adeolu M."/>
            <person name="Wong S."/>
            <person name="Sohail M."/>
            <person name="Schellhorn H.E."/>
            <person name="Gupta R.S."/>
        </authorList>
    </citation>
    <scope>NUCLEOTIDE SEQUENCE [LARGE SCALE GENOMIC DNA]</scope>
    <source>
        <strain evidence="6 7">DSM 16301</strain>
    </source>
</reference>
<comment type="similarity">
    <text evidence="1">Belongs to the LysR transcriptional regulatory family.</text>
</comment>
<dbReference type="PATRIC" id="fig|1440762.4.peg.1287"/>
<dbReference type="PANTHER" id="PTHR30579">
    <property type="entry name" value="TRANSCRIPTIONAL REGULATOR"/>
    <property type="match status" value="1"/>
</dbReference>
<dbReference type="GO" id="GO:0003677">
    <property type="term" value="F:DNA binding"/>
    <property type="evidence" value="ECO:0007669"/>
    <property type="project" value="UniProtKB-KW"/>
</dbReference>
<comment type="caution">
    <text evidence="6">The sequence shown here is derived from an EMBL/GenBank/DDBJ whole genome shotgun (WGS) entry which is preliminary data.</text>
</comment>
<proteinExistence type="inferred from homology"/>
<sequence length="282" mass="30650">MRPLPTELLRSFVVVAQTASFTAASEQLCLSQSTVSQHIRRLEDLVGVPLFERDTRNVRMSHQGESLHRYAVRILDLMDEAMTTVCGPPLNGTVHLGLPEDFASSRLAGALGSFVRRNPEVELVIRTGLSGDLFRELDENKHDLVFAKRLSGSQRGYVVKSEPLHWCTGASSPVRGDEAVLPLAVHPEPSITRSRMFETLKAANRSYRVAVVSSSIMVIQAAVMAGLGVAAFTGYAMPEGIVPLAEDLPPLGVLDYVIDRQPSISQAAQALEHVLADAAKEL</sequence>
<dbReference type="InterPro" id="IPR036388">
    <property type="entry name" value="WH-like_DNA-bd_sf"/>
</dbReference>
<dbReference type="GO" id="GO:0003700">
    <property type="term" value="F:DNA-binding transcription factor activity"/>
    <property type="evidence" value="ECO:0007669"/>
    <property type="project" value="InterPro"/>
</dbReference>
<dbReference type="Pfam" id="PF03466">
    <property type="entry name" value="LysR_substrate"/>
    <property type="match status" value="1"/>
</dbReference>
<keyword evidence="4" id="KW-0804">Transcription</keyword>
<keyword evidence="3" id="KW-0238">DNA-binding</keyword>
<dbReference type="SUPFAM" id="SSF46785">
    <property type="entry name" value="Winged helix' DNA-binding domain"/>
    <property type="match status" value="1"/>
</dbReference>
<organism evidence="6 7">
    <name type="scientific">Dyella japonica DSM 16301</name>
    <dbReference type="NCBI Taxonomy" id="1440762"/>
    <lineage>
        <taxon>Bacteria</taxon>
        <taxon>Pseudomonadati</taxon>
        <taxon>Pseudomonadota</taxon>
        <taxon>Gammaproteobacteria</taxon>
        <taxon>Lysobacterales</taxon>
        <taxon>Rhodanobacteraceae</taxon>
        <taxon>Dyella</taxon>
    </lineage>
</organism>
<evidence type="ECO:0000256" key="2">
    <source>
        <dbReference type="ARBA" id="ARBA00023015"/>
    </source>
</evidence>
<dbReference type="Gene3D" id="1.10.10.10">
    <property type="entry name" value="Winged helix-like DNA-binding domain superfamily/Winged helix DNA-binding domain"/>
    <property type="match status" value="1"/>
</dbReference>
<evidence type="ECO:0000313" key="7">
    <source>
        <dbReference type="Proteomes" id="UP000035481"/>
    </source>
</evidence>
<dbReference type="Gene3D" id="3.40.190.10">
    <property type="entry name" value="Periplasmic binding protein-like II"/>
    <property type="match status" value="2"/>
</dbReference>
<dbReference type="InterPro" id="IPR050176">
    <property type="entry name" value="LTTR"/>
</dbReference>
<dbReference type="Pfam" id="PF00126">
    <property type="entry name" value="HTH_1"/>
    <property type="match status" value="1"/>
</dbReference>
<evidence type="ECO:0000259" key="5">
    <source>
        <dbReference type="PROSITE" id="PS50931"/>
    </source>
</evidence>
<evidence type="ECO:0000256" key="1">
    <source>
        <dbReference type="ARBA" id="ARBA00009437"/>
    </source>
</evidence>
<dbReference type="RefSeq" id="WP_046971534.1">
    <property type="nucleotide sequence ID" value="NZ_JPLA01000023.1"/>
</dbReference>
<dbReference type="EMBL" id="JPLA01000023">
    <property type="protein sequence ID" value="KLD64015.1"/>
    <property type="molecule type" value="Genomic_DNA"/>
</dbReference>
<dbReference type="InterPro" id="IPR036390">
    <property type="entry name" value="WH_DNA-bd_sf"/>
</dbReference>
<evidence type="ECO:0000256" key="3">
    <source>
        <dbReference type="ARBA" id="ARBA00023125"/>
    </source>
</evidence>
<dbReference type="PROSITE" id="PS50931">
    <property type="entry name" value="HTH_LYSR"/>
    <property type="match status" value="1"/>
</dbReference>